<dbReference type="InterPro" id="IPR043133">
    <property type="entry name" value="GTP-CH-I_C/QueF"/>
</dbReference>
<dbReference type="InterPro" id="IPR006157">
    <property type="entry name" value="FolB_dom"/>
</dbReference>
<reference evidence="3 4" key="1">
    <citation type="submission" date="2016-07" db="EMBL/GenBank/DDBJ databases">
        <title>Pervasive Adenine N6-methylation of Active Genes in Fungi.</title>
        <authorList>
            <consortium name="DOE Joint Genome Institute"/>
            <person name="Mondo S.J."/>
            <person name="Dannebaum R.O."/>
            <person name="Kuo R.C."/>
            <person name="Labutti K."/>
            <person name="Haridas S."/>
            <person name="Kuo A."/>
            <person name="Salamov A."/>
            <person name="Ahrendt S.R."/>
            <person name="Lipzen A."/>
            <person name="Sullivan W."/>
            <person name="Andreopoulos W.B."/>
            <person name="Clum A."/>
            <person name="Lindquist E."/>
            <person name="Daum C."/>
            <person name="Ramamoorthy G.K."/>
            <person name="Gryganskyi A."/>
            <person name="Culley D."/>
            <person name="Magnuson J.K."/>
            <person name="James T.Y."/>
            <person name="O'Malley M.A."/>
            <person name="Stajich J.E."/>
            <person name="Spatafora J.W."/>
            <person name="Visel A."/>
            <person name="Grigoriev I.V."/>
        </authorList>
    </citation>
    <scope>NUCLEOTIDE SEQUENCE [LARGE SCALE GENOMIC DNA]</scope>
    <source>
        <strain evidence="3 4">12-1054</strain>
    </source>
</reference>
<evidence type="ECO:0000259" key="2">
    <source>
        <dbReference type="SMART" id="SM00905"/>
    </source>
</evidence>
<organism evidence="3 4">
    <name type="scientific">Protomyces lactucae-debilis</name>
    <dbReference type="NCBI Taxonomy" id="2754530"/>
    <lineage>
        <taxon>Eukaryota</taxon>
        <taxon>Fungi</taxon>
        <taxon>Dikarya</taxon>
        <taxon>Ascomycota</taxon>
        <taxon>Taphrinomycotina</taxon>
        <taxon>Taphrinomycetes</taxon>
        <taxon>Taphrinales</taxon>
        <taxon>Protomycetaceae</taxon>
        <taxon>Protomyces</taxon>
    </lineage>
</organism>
<feature type="domain" description="Dihydroneopterin aldolase/epimerase" evidence="2">
    <location>
        <begin position="130"/>
        <end position="245"/>
    </location>
</feature>
<dbReference type="GO" id="GO:0004150">
    <property type="term" value="F:dihydroneopterin aldolase activity"/>
    <property type="evidence" value="ECO:0007669"/>
    <property type="project" value="InterPro"/>
</dbReference>
<dbReference type="EMBL" id="MCFI01000002">
    <property type="protein sequence ID" value="ORY87036.1"/>
    <property type="molecule type" value="Genomic_DNA"/>
</dbReference>
<dbReference type="GeneID" id="63787506"/>
<evidence type="ECO:0000313" key="4">
    <source>
        <dbReference type="Proteomes" id="UP000193685"/>
    </source>
</evidence>
<dbReference type="SUPFAM" id="SSF55620">
    <property type="entry name" value="Tetrahydrobiopterin biosynthesis enzymes-like"/>
    <property type="match status" value="1"/>
</dbReference>
<dbReference type="Proteomes" id="UP000193685">
    <property type="component" value="Unassembled WGS sequence"/>
</dbReference>
<proteinExistence type="predicted"/>
<dbReference type="OrthoDB" id="5425486at2759"/>
<dbReference type="SMART" id="SM00905">
    <property type="entry name" value="FolB"/>
    <property type="match status" value="1"/>
</dbReference>
<evidence type="ECO:0000256" key="1">
    <source>
        <dbReference type="ARBA" id="ARBA00022909"/>
    </source>
</evidence>
<keyword evidence="1" id="KW-0289">Folate biosynthesis</keyword>
<dbReference type="Pfam" id="PF02152">
    <property type="entry name" value="FolB"/>
    <property type="match status" value="1"/>
</dbReference>
<keyword evidence="4" id="KW-1185">Reference proteome</keyword>
<gene>
    <name evidence="3" type="ORF">BCR37DRAFT_390752</name>
</gene>
<dbReference type="RefSeq" id="XP_040727892.1">
    <property type="nucleotide sequence ID" value="XM_040870907.1"/>
</dbReference>
<evidence type="ECO:0000313" key="3">
    <source>
        <dbReference type="EMBL" id="ORY87036.1"/>
    </source>
</evidence>
<protein>
    <recommendedName>
        <fullName evidence="2">Dihydroneopterin aldolase/epimerase domain-containing protein</fullName>
    </recommendedName>
</protein>
<name>A0A1Y2FV29_PROLT</name>
<accession>A0A1Y2FV29</accession>
<comment type="caution">
    <text evidence="3">The sequence shown here is derived from an EMBL/GenBank/DDBJ whole genome shotgun (WGS) entry which is preliminary data.</text>
</comment>
<dbReference type="STRING" id="56484.A0A1Y2FV29"/>
<dbReference type="GO" id="GO:0046656">
    <property type="term" value="P:folic acid biosynthetic process"/>
    <property type="evidence" value="ECO:0007669"/>
    <property type="project" value="UniProtKB-KW"/>
</dbReference>
<dbReference type="AlphaFoldDB" id="A0A1Y2FV29"/>
<dbReference type="Gene3D" id="3.30.1130.10">
    <property type="match status" value="2"/>
</dbReference>
<sequence length="250" mass="28228">MLPLADYIFLENLRLTVKVGLSAFSLTDQSFPVTITCRVQVPSQKPNTDNYASSYGDLCRAIKKLTAPMKYESLLDMSAHLMVALPTEMPKWDAQHKLIYLSIKKEGGLLRAQYETITRNLRDVKAPPIYTIHGIRSSCIIGIYDHERIKKQEVEIKVSLALPHHPFDLMMPKDWDESVRERLESMLRMVDASDFQTVEALAEACVQHYDFVDELTSLHATLISVSVNKPSALLDAVSSGVCITRQSEDE</sequence>